<keyword evidence="4" id="KW-0808">Transferase</keyword>
<evidence type="ECO:0000256" key="2">
    <source>
        <dbReference type="ARBA" id="ARBA00022840"/>
    </source>
</evidence>
<proteinExistence type="predicted"/>
<evidence type="ECO:0000256" key="1">
    <source>
        <dbReference type="ARBA" id="ARBA00022741"/>
    </source>
</evidence>
<reference evidence="4 5" key="1">
    <citation type="submission" date="2016-10" db="EMBL/GenBank/DDBJ databases">
        <authorList>
            <person name="de Groot N.N."/>
        </authorList>
    </citation>
    <scope>NUCLEOTIDE SEQUENCE [LARGE SCALE GENOMIC DNA]</scope>
    <source>
        <strain evidence="4 5">DSM 23995</strain>
    </source>
</reference>
<evidence type="ECO:0000313" key="5">
    <source>
        <dbReference type="Proteomes" id="UP000199516"/>
    </source>
</evidence>
<dbReference type="InterPro" id="IPR013815">
    <property type="entry name" value="ATP_grasp_subdomain_1"/>
</dbReference>
<gene>
    <name evidence="4" type="ORF">SAMN05192532_10844</name>
</gene>
<accession>A0A1I2F3M9</accession>
<dbReference type="STRING" id="930128.SAMN05192532_10844"/>
<dbReference type="GO" id="GO:0016301">
    <property type="term" value="F:kinase activity"/>
    <property type="evidence" value="ECO:0007669"/>
    <property type="project" value="UniProtKB-KW"/>
</dbReference>
<keyword evidence="1" id="KW-0547">Nucleotide-binding</keyword>
<dbReference type="GO" id="GO:0005524">
    <property type="term" value="F:ATP binding"/>
    <property type="evidence" value="ECO:0007669"/>
    <property type="project" value="UniProtKB-KW"/>
</dbReference>
<sequence>MTAYVLSFQEIDQSNLQEVGGKGLNLGKLSQIEEVHVPDGCCVTTEAYERTVMNRPAFRSYLDQLSQLDIEDHETIKELTEKIRNFIENIEIPADIEKELMDVICNLGIEQYYAVRSSATAEDLPHASFAGQQDSFLNITGNENILCHVSKCWASLFTERAVMYRIKHGFDHRKVELSVIVQRMVFPQVSGIMFTADPVSSNRKVVSIDASFGLGEALVSGLVSADNYKVREGRITEKKIASKEWSVDPLHTGGTAKRAIASHLQQKQTLTDRQILQLASLGRKIEASFGSPQDIEWCLVDDTFFMVQSRPITTLYPIPDAKDDENRVYFSFGHQQMMTDVIRPLGMSLLRMI</sequence>
<dbReference type="PANTHER" id="PTHR43615">
    <property type="entry name" value="PHOSPHOENOLPYRUVATE SYNTHASE-RELATED"/>
    <property type="match status" value="1"/>
</dbReference>
<dbReference type="Gene3D" id="3.30.1490.20">
    <property type="entry name" value="ATP-grasp fold, A domain"/>
    <property type="match status" value="1"/>
</dbReference>
<dbReference type="FunFam" id="3.30.1490.20:FF:000010">
    <property type="entry name" value="Phosphoenolpyruvate synthase"/>
    <property type="match status" value="1"/>
</dbReference>
<evidence type="ECO:0000313" key="4">
    <source>
        <dbReference type="EMBL" id="SFE99111.1"/>
    </source>
</evidence>
<keyword evidence="5" id="KW-1185">Reference proteome</keyword>
<organism evidence="4 5">
    <name type="scientific">Alteribacillus iranensis</name>
    <dbReference type="NCBI Taxonomy" id="930128"/>
    <lineage>
        <taxon>Bacteria</taxon>
        <taxon>Bacillati</taxon>
        <taxon>Bacillota</taxon>
        <taxon>Bacilli</taxon>
        <taxon>Bacillales</taxon>
        <taxon>Bacillaceae</taxon>
        <taxon>Alteribacillus</taxon>
    </lineage>
</organism>
<name>A0A1I2F3M9_9BACI</name>
<keyword evidence="2" id="KW-0067">ATP-binding</keyword>
<dbReference type="InterPro" id="IPR051549">
    <property type="entry name" value="PEP_Utilizing_Enz"/>
</dbReference>
<dbReference type="Proteomes" id="UP000199516">
    <property type="component" value="Unassembled WGS sequence"/>
</dbReference>
<evidence type="ECO:0000259" key="3">
    <source>
        <dbReference type="Pfam" id="PF01326"/>
    </source>
</evidence>
<keyword evidence="4" id="KW-0418">Kinase</keyword>
<keyword evidence="4" id="KW-0670">Pyruvate</keyword>
<dbReference type="Gene3D" id="3.30.470.20">
    <property type="entry name" value="ATP-grasp fold, B domain"/>
    <property type="match status" value="1"/>
</dbReference>
<feature type="domain" description="Pyruvate phosphate dikinase AMP/ATP-binding" evidence="3">
    <location>
        <begin position="17"/>
        <end position="316"/>
    </location>
</feature>
<dbReference type="Pfam" id="PF01326">
    <property type="entry name" value="PPDK_N"/>
    <property type="match status" value="1"/>
</dbReference>
<dbReference type="EMBL" id="FONT01000008">
    <property type="protein sequence ID" value="SFE99111.1"/>
    <property type="molecule type" value="Genomic_DNA"/>
</dbReference>
<dbReference type="PANTHER" id="PTHR43615:SF1">
    <property type="entry name" value="PPDK_N DOMAIN-CONTAINING PROTEIN"/>
    <property type="match status" value="1"/>
</dbReference>
<protein>
    <submittedName>
        <fullName evidence="4">Pyruvate, water dikinase</fullName>
    </submittedName>
</protein>
<dbReference type="AlphaFoldDB" id="A0A1I2F3M9"/>
<dbReference type="SUPFAM" id="SSF56059">
    <property type="entry name" value="Glutathione synthetase ATP-binding domain-like"/>
    <property type="match status" value="1"/>
</dbReference>
<dbReference type="InterPro" id="IPR002192">
    <property type="entry name" value="PPDK_AMP/ATP-bd"/>
</dbReference>